<dbReference type="Proteomes" id="UP000430021">
    <property type="component" value="Unassembled WGS sequence"/>
</dbReference>
<comment type="subcellular location">
    <subcellularLocation>
        <location evidence="2">Secreted</location>
    </subcellularLocation>
</comment>
<evidence type="ECO:0000256" key="2">
    <source>
        <dbReference type="ARBA" id="ARBA00004613"/>
    </source>
</evidence>
<evidence type="ECO:0000256" key="4">
    <source>
        <dbReference type="ARBA" id="ARBA00022729"/>
    </source>
</evidence>
<reference evidence="8 9" key="1">
    <citation type="submission" date="2019-12" db="EMBL/GenBank/DDBJ databases">
        <title>Genomic-based taxomic classification of the family Erythrobacteraceae.</title>
        <authorList>
            <person name="Xu L."/>
        </authorList>
    </citation>
    <scope>NUCLEOTIDE SEQUENCE [LARGE SCALE GENOMIC DNA]</scope>
    <source>
        <strain evidence="8 9">JCM 10282</strain>
    </source>
</reference>
<accession>A0A6I4ULI8</accession>
<name>A0A6I4ULI8_9SPHN</name>
<keyword evidence="5" id="KW-0677">Repeat</keyword>
<feature type="domain" description="Cadherin" evidence="7">
    <location>
        <begin position="510"/>
        <end position="597"/>
    </location>
</feature>
<dbReference type="Gene3D" id="2.60.40.60">
    <property type="entry name" value="Cadherins"/>
    <property type="match status" value="1"/>
</dbReference>
<keyword evidence="3" id="KW-0964">Secreted</keyword>
<feature type="region of interest" description="Disordered" evidence="6">
    <location>
        <begin position="1"/>
        <end position="25"/>
    </location>
</feature>
<dbReference type="InterPro" id="IPR018511">
    <property type="entry name" value="Hemolysin-typ_Ca-bd_CS"/>
</dbReference>
<dbReference type="Gene3D" id="2.150.10.10">
    <property type="entry name" value="Serralysin-like metalloprotease, C-terminal"/>
    <property type="match status" value="1"/>
</dbReference>
<sequence length="953" mass="96711">TCGQPWRRRQSCTNNQHGPLSGGRSNIARGTVIENAIGGDRDDQIIGNSVANSLVGNGGNDNLFGGGGDDVLSGGTGDDVLDGGPGNDTAVFNVNFADAQLTLEGSDIFISSAAFGKDRLIGIENLRFLDGDRTVASLFDGTPPTITSFSPTDGAINVAVGSNVVVNFSEDIRRGSGTVEIRSGSATGPVVEAFNVASSSRIAISGSVLTIDPTSALTQGTTYFVVINPGAIEDLAGNDFAGTSAYDFATVPPADTAAPLATSFSPTDGAVNVAVGSNVVVSFSENIRRGSGTVEIRSGSATGPVVESFNVASSSRIAISGSVLTIDPTSALAQGTTYFVVINPGAIEDLAGNDFAGTSTYDFATVPPADTAAPTVTSFSPTDGAVNVAVGSNVVVNFSEDIRRGSGTVEIRSGSATGPVVEAFNVASSSRIAISGSVLTIDPTSALTQGTTYFVVINPGAIEDLAGNDFAGTSTYDFATALPENPDEQPVITSSGGGANSAVSVLEGPTSVIRVEATDPNSDILTYSITGGRDVGFFTINPLTGALAFIAAPDFETPADSDRDNRYEVIVTAFDGVFADSQTLNVTVDDRSVAPRLIVPDGFAGGIGGTTALFVTSGFQDIRIIDAPGNITLSGAPGGDDIIRFAGAAGAYTITRVGSRVEITDGDTRVSIPVSPTGINVVFADGPRTLAIVEGNVRIGSQVVSGTATAITSQAEPDPLPDLADPAVRGRLTVAEGSPVIIDGNVDVFGTSFDAESLTITGGDVAIRGGFTGGDDIISFTGPASDFTAVRIGSIVIIEGGDTRVSIPISPTGTRLLFGSDERLLKVDTNSGTILIGTQEIGATPQPLATNSSSDAEISFASKMPNEGELLVIAPTSSPEMLALAGNNSTSETDLSVLAAQLAGADPAMVELFSPEVPECIQGSVFDPASIHSPPPDYMPAALAFDSFNPGGG</sequence>
<dbReference type="CDD" id="cd11304">
    <property type="entry name" value="Cadherin_repeat"/>
    <property type="match status" value="1"/>
</dbReference>
<dbReference type="Pfam" id="PF08548">
    <property type="entry name" value="Peptidase_M10_C"/>
    <property type="match status" value="1"/>
</dbReference>
<dbReference type="GO" id="GO:0007156">
    <property type="term" value="P:homophilic cell adhesion via plasma membrane adhesion molecules"/>
    <property type="evidence" value="ECO:0007669"/>
    <property type="project" value="InterPro"/>
</dbReference>
<dbReference type="PROSITE" id="PS00330">
    <property type="entry name" value="HEMOLYSIN_CALCIUM"/>
    <property type="match status" value="2"/>
</dbReference>
<dbReference type="InterPro" id="IPR032812">
    <property type="entry name" value="SbsA_Ig"/>
</dbReference>
<dbReference type="GO" id="GO:0016020">
    <property type="term" value="C:membrane"/>
    <property type="evidence" value="ECO:0007669"/>
    <property type="project" value="InterPro"/>
</dbReference>
<dbReference type="PRINTS" id="PR00313">
    <property type="entry name" value="CABNDNGRPT"/>
</dbReference>
<evidence type="ECO:0000256" key="1">
    <source>
        <dbReference type="ARBA" id="ARBA00001913"/>
    </source>
</evidence>
<evidence type="ECO:0000256" key="3">
    <source>
        <dbReference type="ARBA" id="ARBA00022525"/>
    </source>
</evidence>
<dbReference type="AlphaFoldDB" id="A0A6I4ULI8"/>
<evidence type="ECO:0000256" key="5">
    <source>
        <dbReference type="ARBA" id="ARBA00022737"/>
    </source>
</evidence>
<dbReference type="Pfam" id="PF13205">
    <property type="entry name" value="Big_5"/>
    <property type="match status" value="3"/>
</dbReference>
<organism evidence="8 9">
    <name type="scientific">Erythrobacter ramosus</name>
    <dbReference type="NCBI Taxonomy" id="35811"/>
    <lineage>
        <taxon>Bacteria</taxon>
        <taxon>Pseudomonadati</taxon>
        <taxon>Pseudomonadota</taxon>
        <taxon>Alphaproteobacteria</taxon>
        <taxon>Sphingomonadales</taxon>
        <taxon>Erythrobacteraceae</taxon>
        <taxon>Erythrobacter/Porphyrobacter group</taxon>
        <taxon>Erythrobacter</taxon>
    </lineage>
</organism>
<dbReference type="InterPro" id="IPR011049">
    <property type="entry name" value="Serralysin-like_metalloprot_C"/>
</dbReference>
<evidence type="ECO:0000313" key="8">
    <source>
        <dbReference type="EMBL" id="MXP38279.1"/>
    </source>
</evidence>
<protein>
    <recommendedName>
        <fullName evidence="7">Cadherin domain-containing protein</fullName>
    </recommendedName>
</protein>
<dbReference type="GO" id="GO:0005509">
    <property type="term" value="F:calcium ion binding"/>
    <property type="evidence" value="ECO:0007669"/>
    <property type="project" value="InterPro"/>
</dbReference>
<dbReference type="PROSITE" id="PS50268">
    <property type="entry name" value="CADHERIN_2"/>
    <property type="match status" value="1"/>
</dbReference>
<evidence type="ECO:0000313" key="9">
    <source>
        <dbReference type="Proteomes" id="UP000430021"/>
    </source>
</evidence>
<dbReference type="InterPro" id="IPR002126">
    <property type="entry name" value="Cadherin-like_dom"/>
</dbReference>
<comment type="caution">
    <text evidence="8">The sequence shown here is derived from an EMBL/GenBank/DDBJ whole genome shotgun (WGS) entry which is preliminary data.</text>
</comment>
<dbReference type="RefSeq" id="WP_202390936.1">
    <property type="nucleotide sequence ID" value="NZ_WTYB01000002.1"/>
</dbReference>
<dbReference type="GO" id="GO:0005615">
    <property type="term" value="C:extracellular space"/>
    <property type="evidence" value="ECO:0007669"/>
    <property type="project" value="InterPro"/>
</dbReference>
<dbReference type="SUPFAM" id="SSF49313">
    <property type="entry name" value="Cadherin-like"/>
    <property type="match status" value="1"/>
</dbReference>
<dbReference type="EMBL" id="WTYB01000002">
    <property type="protein sequence ID" value="MXP38279.1"/>
    <property type="molecule type" value="Genomic_DNA"/>
</dbReference>
<dbReference type="SUPFAM" id="SSF51120">
    <property type="entry name" value="beta-Roll"/>
    <property type="match status" value="1"/>
</dbReference>
<dbReference type="Gene3D" id="2.60.40.1220">
    <property type="match status" value="3"/>
</dbReference>
<proteinExistence type="predicted"/>
<dbReference type="InterPro" id="IPR001343">
    <property type="entry name" value="Hemolysn_Ca-bd"/>
</dbReference>
<dbReference type="InterPro" id="IPR015919">
    <property type="entry name" value="Cadherin-like_sf"/>
</dbReference>
<gene>
    <name evidence="8" type="ORF">GRI59_06590</name>
</gene>
<feature type="non-terminal residue" evidence="8">
    <location>
        <position position="1"/>
    </location>
</feature>
<dbReference type="InterPro" id="IPR013858">
    <property type="entry name" value="Peptidase_M10B_C"/>
</dbReference>
<evidence type="ECO:0000259" key="7">
    <source>
        <dbReference type="PROSITE" id="PS50268"/>
    </source>
</evidence>
<evidence type="ECO:0000256" key="6">
    <source>
        <dbReference type="SAM" id="MobiDB-lite"/>
    </source>
</evidence>
<dbReference type="Pfam" id="PF00353">
    <property type="entry name" value="HemolysinCabind"/>
    <property type="match status" value="1"/>
</dbReference>
<feature type="compositionally biased region" description="Basic residues" evidence="6">
    <location>
        <begin position="1"/>
        <end position="10"/>
    </location>
</feature>
<dbReference type="SMART" id="SM00112">
    <property type="entry name" value="CA"/>
    <property type="match status" value="1"/>
</dbReference>
<dbReference type="InterPro" id="IPR014755">
    <property type="entry name" value="Cu-Rt/internalin_Ig-like"/>
</dbReference>
<keyword evidence="4" id="KW-0732">Signal</keyword>
<comment type="cofactor">
    <cofactor evidence="1">
        <name>Ca(2+)</name>
        <dbReference type="ChEBI" id="CHEBI:29108"/>
    </cofactor>
</comment>